<name>A0A3D4VE47_9BACT</name>
<evidence type="ECO:0000313" key="2">
    <source>
        <dbReference type="EMBL" id="HCT59084.1"/>
    </source>
</evidence>
<evidence type="ECO:0000256" key="1">
    <source>
        <dbReference type="SAM" id="Phobius"/>
    </source>
</evidence>
<dbReference type="EMBL" id="DPIY01000012">
    <property type="protein sequence ID" value="HCT59084.1"/>
    <property type="molecule type" value="Genomic_DNA"/>
</dbReference>
<accession>A0A3D4VE47</accession>
<organism evidence="2 3">
    <name type="scientific">Gemmatimonas aurantiaca</name>
    <dbReference type="NCBI Taxonomy" id="173480"/>
    <lineage>
        <taxon>Bacteria</taxon>
        <taxon>Pseudomonadati</taxon>
        <taxon>Gemmatimonadota</taxon>
        <taxon>Gemmatimonadia</taxon>
        <taxon>Gemmatimonadales</taxon>
        <taxon>Gemmatimonadaceae</taxon>
        <taxon>Gemmatimonas</taxon>
    </lineage>
</organism>
<keyword evidence="1" id="KW-0812">Transmembrane</keyword>
<evidence type="ECO:0008006" key="4">
    <source>
        <dbReference type="Google" id="ProtNLM"/>
    </source>
</evidence>
<proteinExistence type="predicted"/>
<dbReference type="Pfam" id="PF05751">
    <property type="entry name" value="FixH"/>
    <property type="match status" value="1"/>
</dbReference>
<protein>
    <recommendedName>
        <fullName evidence="4">Nitrogen fixation protein FixH</fullName>
    </recommendedName>
</protein>
<feature type="transmembrane region" description="Helical" evidence="1">
    <location>
        <begin position="20"/>
        <end position="40"/>
    </location>
</feature>
<dbReference type="InterPro" id="IPR013783">
    <property type="entry name" value="Ig-like_fold"/>
</dbReference>
<dbReference type="Proteomes" id="UP000264071">
    <property type="component" value="Unassembled WGS sequence"/>
</dbReference>
<evidence type="ECO:0000313" key="3">
    <source>
        <dbReference type="Proteomes" id="UP000264071"/>
    </source>
</evidence>
<dbReference type="AlphaFoldDB" id="A0A3D4VE47"/>
<keyword evidence="1" id="KW-1133">Transmembrane helix</keyword>
<keyword evidence="1" id="KW-0472">Membrane</keyword>
<sequence length="183" mass="19366">MSSARTLGSGNWRYTVKSGIGWPIGVAVILGSTVVANIAVMRIANDDPSFAVEPNYYAKAVAFDSTMAQERRNLALGWGVETALDSLVAGQPTRLTIRLKGADAAPLPGAAVSVVARFNARANDTLTTVLPETAPGAYTTTLPIHTPGEWEVRIDATRADSVTHEVSRFSVSTRVTAVRAGVR</sequence>
<gene>
    <name evidence="2" type="ORF">DGD08_17930</name>
</gene>
<reference evidence="2 3" key="1">
    <citation type="journal article" date="2018" name="Nat. Biotechnol.">
        <title>A standardized bacterial taxonomy based on genome phylogeny substantially revises the tree of life.</title>
        <authorList>
            <person name="Parks D.H."/>
            <person name="Chuvochina M."/>
            <person name="Waite D.W."/>
            <person name="Rinke C."/>
            <person name="Skarshewski A."/>
            <person name="Chaumeil P.A."/>
            <person name="Hugenholtz P."/>
        </authorList>
    </citation>
    <scope>NUCLEOTIDE SEQUENCE [LARGE SCALE GENOMIC DNA]</scope>
    <source>
        <strain evidence="2">UBA8844</strain>
    </source>
</reference>
<dbReference type="InterPro" id="IPR008620">
    <property type="entry name" value="FixH"/>
</dbReference>
<comment type="caution">
    <text evidence="2">The sequence shown here is derived from an EMBL/GenBank/DDBJ whole genome shotgun (WGS) entry which is preliminary data.</text>
</comment>
<dbReference type="Gene3D" id="2.60.40.10">
    <property type="entry name" value="Immunoglobulins"/>
    <property type="match status" value="1"/>
</dbReference>